<accession>A0A8S4PWV7</accession>
<dbReference type="SUPFAM" id="SSF52540">
    <property type="entry name" value="P-loop containing nucleoside triphosphate hydrolases"/>
    <property type="match status" value="1"/>
</dbReference>
<dbReference type="PROSITE" id="PS51419">
    <property type="entry name" value="RAB"/>
    <property type="match status" value="1"/>
</dbReference>
<dbReference type="EMBL" id="CAIIXF020000010">
    <property type="protein sequence ID" value="CAH1797178.1"/>
    <property type="molecule type" value="Genomic_DNA"/>
</dbReference>
<gene>
    <name evidence="4" type="ORF">OFUS_LOCUS21511</name>
</gene>
<dbReference type="AlphaFoldDB" id="A0A8S4PWV7"/>
<dbReference type="GO" id="GO:0003924">
    <property type="term" value="F:GTPase activity"/>
    <property type="evidence" value="ECO:0007669"/>
    <property type="project" value="InterPro"/>
</dbReference>
<evidence type="ECO:0000313" key="5">
    <source>
        <dbReference type="Proteomes" id="UP000749559"/>
    </source>
</evidence>
<dbReference type="GO" id="GO:0005886">
    <property type="term" value="C:plasma membrane"/>
    <property type="evidence" value="ECO:0007669"/>
    <property type="project" value="TreeGrafter"/>
</dbReference>
<dbReference type="Proteomes" id="UP000749559">
    <property type="component" value="Unassembled WGS sequence"/>
</dbReference>
<dbReference type="PRINTS" id="PR00449">
    <property type="entry name" value="RASTRNSFRMNG"/>
</dbReference>
<dbReference type="PANTHER" id="PTHR45775:SF6">
    <property type="entry name" value="RAD, GEM_KIR FAMILY MEMBER 2, ISOFORM C"/>
    <property type="match status" value="1"/>
</dbReference>
<comment type="caution">
    <text evidence="4">The sequence shown here is derived from an EMBL/GenBank/DDBJ whole genome shotgun (WGS) entry which is preliminary data.</text>
</comment>
<dbReference type="Pfam" id="PF00071">
    <property type="entry name" value="Ras"/>
    <property type="match status" value="1"/>
</dbReference>
<dbReference type="InterPro" id="IPR001806">
    <property type="entry name" value="Small_GTPase"/>
</dbReference>
<evidence type="ECO:0000256" key="1">
    <source>
        <dbReference type="ARBA" id="ARBA00008846"/>
    </source>
</evidence>
<keyword evidence="2" id="KW-0597">Phosphoprotein</keyword>
<sequence>MEASFDRRILNQLEIPLQRHGKNPNLLDIPLGPLDAPNPPLGQQSRKKSWQDLPNRARSFEVPRMTRAPLDYSTTIDDSRPSRSFDDALITRNSFCKQRSFESTSRGLVNRGDTLRVLTPSPDPPSPGRDSPKMLSRSPAAVRRDAFRLQSRSPEMLAYSDSPLLGRRSPSPAKDLFLSSGGPSPGHIQVSPKSKRKDSIGGHCAGRLTPSPTQLRRSFGSASDPSTSTSLSFDEEFMFLDLSDSDSGAQSSAITPYTVLVLGSEGVGKTALIDQFMTSEFLGGFDTDETDDSEGVKTVSVLLDDEESIINFKEMRDNEVQEIALYDEKYKVDAYLVVFSLISRQSYLHAKNVLKTLNEEPHHCAILLIGNKNDIVRNRKVSCEGAKTSSKECSCYYIETSASLNYNVDELLVQTVKQIRKKEERDEKSKRRRSSSAVRLRNAAKDLKHKVSKIQKQLSITKL</sequence>
<dbReference type="PANTHER" id="PTHR45775">
    <property type="entry name" value="RAD, GEM/KIR FAMILY MEMBER 2, ISOFORM C"/>
    <property type="match status" value="1"/>
</dbReference>
<dbReference type="InterPro" id="IPR051641">
    <property type="entry name" value="RGK_GTP-binding_reg"/>
</dbReference>
<evidence type="ECO:0000313" key="4">
    <source>
        <dbReference type="EMBL" id="CAH1797178.1"/>
    </source>
</evidence>
<dbReference type="GO" id="GO:0005246">
    <property type="term" value="F:calcium channel regulator activity"/>
    <property type="evidence" value="ECO:0007669"/>
    <property type="project" value="TreeGrafter"/>
</dbReference>
<feature type="region of interest" description="Disordered" evidence="3">
    <location>
        <begin position="31"/>
        <end position="51"/>
    </location>
</feature>
<proteinExistence type="inferred from homology"/>
<dbReference type="SMART" id="SM00173">
    <property type="entry name" value="RAS"/>
    <property type="match status" value="1"/>
</dbReference>
<dbReference type="PROSITE" id="PS51421">
    <property type="entry name" value="RAS"/>
    <property type="match status" value="1"/>
</dbReference>
<name>A0A8S4PWV7_OWEFU</name>
<comment type="similarity">
    <text evidence="1">Belongs to the small GTPase superfamily. RGK family.</text>
</comment>
<reference evidence="4" key="1">
    <citation type="submission" date="2022-03" db="EMBL/GenBank/DDBJ databases">
        <authorList>
            <person name="Martin C."/>
        </authorList>
    </citation>
    <scope>NUCLEOTIDE SEQUENCE</scope>
</reference>
<evidence type="ECO:0000256" key="3">
    <source>
        <dbReference type="SAM" id="MobiDB-lite"/>
    </source>
</evidence>
<dbReference type="SMART" id="SM00175">
    <property type="entry name" value="RAB"/>
    <property type="match status" value="1"/>
</dbReference>
<protein>
    <submittedName>
        <fullName evidence="4">Uncharacterized protein</fullName>
    </submittedName>
</protein>
<dbReference type="GO" id="GO:0005525">
    <property type="term" value="F:GTP binding"/>
    <property type="evidence" value="ECO:0007669"/>
    <property type="project" value="InterPro"/>
</dbReference>
<dbReference type="OrthoDB" id="5239715at2759"/>
<dbReference type="InterPro" id="IPR027417">
    <property type="entry name" value="P-loop_NTPase"/>
</dbReference>
<evidence type="ECO:0000256" key="2">
    <source>
        <dbReference type="ARBA" id="ARBA00022553"/>
    </source>
</evidence>
<organism evidence="4 5">
    <name type="scientific">Owenia fusiformis</name>
    <name type="common">Polychaete worm</name>
    <dbReference type="NCBI Taxonomy" id="6347"/>
    <lineage>
        <taxon>Eukaryota</taxon>
        <taxon>Metazoa</taxon>
        <taxon>Spiralia</taxon>
        <taxon>Lophotrochozoa</taxon>
        <taxon>Annelida</taxon>
        <taxon>Polychaeta</taxon>
        <taxon>Sedentaria</taxon>
        <taxon>Canalipalpata</taxon>
        <taxon>Sabellida</taxon>
        <taxon>Oweniida</taxon>
        <taxon>Oweniidae</taxon>
        <taxon>Owenia</taxon>
    </lineage>
</organism>
<feature type="region of interest" description="Disordered" evidence="3">
    <location>
        <begin position="422"/>
        <end position="442"/>
    </location>
</feature>
<dbReference type="Gene3D" id="3.40.50.300">
    <property type="entry name" value="P-loop containing nucleotide triphosphate hydrolases"/>
    <property type="match status" value="1"/>
</dbReference>
<keyword evidence="5" id="KW-1185">Reference proteome</keyword>
<feature type="compositionally biased region" description="Low complexity" evidence="3">
    <location>
        <begin position="218"/>
        <end position="229"/>
    </location>
</feature>
<feature type="region of interest" description="Disordered" evidence="3">
    <location>
        <begin position="101"/>
        <end position="229"/>
    </location>
</feature>
<dbReference type="SMART" id="SM00174">
    <property type="entry name" value="RHO"/>
    <property type="match status" value="1"/>
</dbReference>